<evidence type="ECO:0000313" key="1">
    <source>
        <dbReference type="EMBL" id="MBW87745.1"/>
    </source>
</evidence>
<name>A0A2P2J2R5_RHIMU</name>
<sequence length="23" mass="2646">MPNIVVANNFLSMYFPLLQGITY</sequence>
<dbReference type="EMBL" id="GGEC01007262">
    <property type="protein sequence ID" value="MBW87745.1"/>
    <property type="molecule type" value="Transcribed_RNA"/>
</dbReference>
<organism evidence="1">
    <name type="scientific">Rhizophora mucronata</name>
    <name type="common">Asiatic mangrove</name>
    <dbReference type="NCBI Taxonomy" id="61149"/>
    <lineage>
        <taxon>Eukaryota</taxon>
        <taxon>Viridiplantae</taxon>
        <taxon>Streptophyta</taxon>
        <taxon>Embryophyta</taxon>
        <taxon>Tracheophyta</taxon>
        <taxon>Spermatophyta</taxon>
        <taxon>Magnoliopsida</taxon>
        <taxon>eudicotyledons</taxon>
        <taxon>Gunneridae</taxon>
        <taxon>Pentapetalae</taxon>
        <taxon>rosids</taxon>
        <taxon>fabids</taxon>
        <taxon>Malpighiales</taxon>
        <taxon>Rhizophoraceae</taxon>
        <taxon>Rhizophora</taxon>
    </lineage>
</organism>
<protein>
    <submittedName>
        <fullName evidence="1">Uncharacterized protein</fullName>
    </submittedName>
</protein>
<reference evidence="1" key="1">
    <citation type="submission" date="2018-02" db="EMBL/GenBank/DDBJ databases">
        <title>Rhizophora mucronata_Transcriptome.</title>
        <authorList>
            <person name="Meera S.P."/>
            <person name="Sreeshan A."/>
            <person name="Augustine A."/>
        </authorList>
    </citation>
    <scope>NUCLEOTIDE SEQUENCE</scope>
    <source>
        <tissue evidence="1">Leaf</tissue>
    </source>
</reference>
<dbReference type="AlphaFoldDB" id="A0A2P2J2R5"/>
<accession>A0A2P2J2R5</accession>
<proteinExistence type="predicted"/>